<proteinExistence type="predicted"/>
<accession>A0AAJ5W2V5</accession>
<sequence>MTRTAERGRARAHRPVYVRIRIRASLDRVWHLTQEPGQHARWDARFSRITPVGALEGDGIRFRYARRVGPFVISGNGTTVGERESGGGTRTSVLRFDADDRRSPLGDGRGYWRYEVDGDEVVFTTGYDYAPNWGRVADMLVRPLIGWLTAWSFDRLRIWAETGTPPERWPLRSVLACWRRDRPRAGRCDRRAPRRPMADAPAALRQLARP</sequence>
<dbReference type="Proteomes" id="UP001213972">
    <property type="component" value="Chromosome"/>
</dbReference>
<gene>
    <name evidence="1" type="ORF">P0Y48_00510</name>
</gene>
<dbReference type="SUPFAM" id="SSF55961">
    <property type="entry name" value="Bet v1-like"/>
    <property type="match status" value="1"/>
</dbReference>
<protein>
    <submittedName>
        <fullName evidence="1">SRPBCC family protein</fullName>
    </submittedName>
</protein>
<evidence type="ECO:0000313" key="2">
    <source>
        <dbReference type="Proteomes" id="UP001213972"/>
    </source>
</evidence>
<organism evidence="1 2">
    <name type="scientific">Candidatus Microbacterium phytovorans</name>
    <dbReference type="NCBI Taxonomy" id="3121374"/>
    <lineage>
        <taxon>Bacteria</taxon>
        <taxon>Bacillati</taxon>
        <taxon>Actinomycetota</taxon>
        <taxon>Actinomycetes</taxon>
        <taxon>Micrococcales</taxon>
        <taxon>Microbacteriaceae</taxon>
        <taxon>Microbacterium</taxon>
    </lineage>
</organism>
<reference evidence="1" key="1">
    <citation type="submission" date="2023-03" db="EMBL/GenBank/DDBJ databases">
        <title>Andean soil-derived lignocellulolytic bacterial consortium as a source of novel taxa and putative plastic-active enzymes.</title>
        <authorList>
            <person name="Diaz-Garcia L."/>
            <person name="Chuvochina M."/>
            <person name="Feuerriegel G."/>
            <person name="Bunk B."/>
            <person name="Sproer C."/>
            <person name="Streit W.R."/>
            <person name="Rodriguez L.M."/>
            <person name="Overmann J."/>
            <person name="Jimenez D.J."/>
        </authorList>
    </citation>
    <scope>NUCLEOTIDE SEQUENCE</scope>
    <source>
        <strain evidence="1">MAG 4610</strain>
    </source>
</reference>
<dbReference type="AlphaFoldDB" id="A0AAJ5W2V5"/>
<evidence type="ECO:0000313" key="1">
    <source>
        <dbReference type="EMBL" id="WEK13726.1"/>
    </source>
</evidence>
<dbReference type="EMBL" id="CP119321">
    <property type="protein sequence ID" value="WEK13726.1"/>
    <property type="molecule type" value="Genomic_DNA"/>
</dbReference>
<name>A0AAJ5W2V5_9MICO</name>
<dbReference type="InterPro" id="IPR023393">
    <property type="entry name" value="START-like_dom_sf"/>
</dbReference>
<dbReference type="Gene3D" id="3.30.530.20">
    <property type="match status" value="1"/>
</dbReference>